<feature type="domain" description="SsuA/THI5-like" evidence="1">
    <location>
        <begin position="65"/>
        <end position="277"/>
    </location>
</feature>
<dbReference type="Pfam" id="PF09084">
    <property type="entry name" value="NMT1"/>
    <property type="match status" value="1"/>
</dbReference>
<comment type="caution">
    <text evidence="2">The sequence shown here is derived from an EMBL/GenBank/DDBJ whole genome shotgun (WGS) entry which is preliminary data.</text>
</comment>
<proteinExistence type="predicted"/>
<keyword evidence="3" id="KW-1185">Reference proteome</keyword>
<reference evidence="2 3" key="1">
    <citation type="submission" date="2019-04" db="EMBL/GenBank/DDBJ databases">
        <title>Azoarcus rhizosphaerae sp. nov. isolated from rhizosphere of Ficus religiosa.</title>
        <authorList>
            <person name="Lin S.-Y."/>
            <person name="Hameed A."/>
            <person name="Hsu Y.-H."/>
            <person name="Young C.-C."/>
        </authorList>
    </citation>
    <scope>NUCLEOTIDE SEQUENCE [LARGE SCALE GENOMIC DNA]</scope>
    <source>
        <strain evidence="2 3">CC-YHH848</strain>
    </source>
</reference>
<gene>
    <name evidence="2" type="ORF">E6O51_01350</name>
</gene>
<dbReference type="AlphaFoldDB" id="A0A4S4AYR0"/>
<dbReference type="InterPro" id="IPR006311">
    <property type="entry name" value="TAT_signal"/>
</dbReference>
<sequence length="348" mass="37288">MTQPVESSIVLPQETVQAPGRRRLLRAAGAVALGAAAAPFATGVWAAPKLRKITFAWNANAFCLTPIVVAQERGFFEKHGLEVDLINYTGSTDQLLESLATGKADAAVGMIHRWIKPLESGLDVKLIGSSHGGCVRLIGAKEAGVTTLKDLRGKTIGVSDLAAPGKNFFSILLGKNGIDPDKDVTWRQYPADLLGVAVDKGEIQAIADGDPNLFLLEKRKPGVYVELATNLSGEYADKVCCFIGAGGKLVREEKPVAAAIARAIVEASDFTSHNPNESAEVFAKYSPKVSLEDLRKLLGTLTHNHHPLGKQLRDEIEFYAKDFRTIGVLKASTSPAKLADHVFVDVLA</sequence>
<evidence type="ECO:0000313" key="2">
    <source>
        <dbReference type="EMBL" id="THF65275.1"/>
    </source>
</evidence>
<dbReference type="PROSITE" id="PS51318">
    <property type="entry name" value="TAT"/>
    <property type="match status" value="1"/>
</dbReference>
<dbReference type="EMBL" id="SSOD01000001">
    <property type="protein sequence ID" value="THF65275.1"/>
    <property type="molecule type" value="Genomic_DNA"/>
</dbReference>
<dbReference type="Gene3D" id="3.40.190.10">
    <property type="entry name" value="Periplasmic binding protein-like II"/>
    <property type="match status" value="2"/>
</dbReference>
<dbReference type="RefSeq" id="WP_136383168.1">
    <property type="nucleotide sequence ID" value="NZ_SSOD01000001.1"/>
</dbReference>
<dbReference type="PANTHER" id="PTHR30024">
    <property type="entry name" value="ALIPHATIC SULFONATES-BINDING PROTEIN-RELATED"/>
    <property type="match status" value="1"/>
</dbReference>
<name>A0A4S4AYR0_9RHOO</name>
<dbReference type="PANTHER" id="PTHR30024:SF21">
    <property type="entry name" value="ABC TRANSPORTER SUBSTRATE-BINDING PROTEIN"/>
    <property type="match status" value="1"/>
</dbReference>
<organism evidence="2 3">
    <name type="scientific">Pseudothauera rhizosphaerae</name>
    <dbReference type="NCBI Taxonomy" id="2565932"/>
    <lineage>
        <taxon>Bacteria</taxon>
        <taxon>Pseudomonadati</taxon>
        <taxon>Pseudomonadota</taxon>
        <taxon>Betaproteobacteria</taxon>
        <taxon>Rhodocyclales</taxon>
        <taxon>Zoogloeaceae</taxon>
        <taxon>Pseudothauera</taxon>
    </lineage>
</organism>
<evidence type="ECO:0000259" key="1">
    <source>
        <dbReference type="Pfam" id="PF09084"/>
    </source>
</evidence>
<evidence type="ECO:0000313" key="3">
    <source>
        <dbReference type="Proteomes" id="UP000307956"/>
    </source>
</evidence>
<dbReference type="OrthoDB" id="286202at2"/>
<dbReference type="SUPFAM" id="SSF53850">
    <property type="entry name" value="Periplasmic binding protein-like II"/>
    <property type="match status" value="1"/>
</dbReference>
<protein>
    <submittedName>
        <fullName evidence="2">ABC transporter substrate-binding protein</fullName>
    </submittedName>
</protein>
<accession>A0A4S4AYR0</accession>
<dbReference type="InterPro" id="IPR015168">
    <property type="entry name" value="SsuA/THI5"/>
</dbReference>
<dbReference type="Proteomes" id="UP000307956">
    <property type="component" value="Unassembled WGS sequence"/>
</dbReference>